<dbReference type="GO" id="GO:0016810">
    <property type="term" value="F:hydrolase activity, acting on carbon-nitrogen (but not peptide) bonds"/>
    <property type="evidence" value="ECO:0007669"/>
    <property type="project" value="InterPro"/>
</dbReference>
<keyword evidence="2" id="KW-0378">Hydrolase</keyword>
<dbReference type="InterPro" id="IPR011330">
    <property type="entry name" value="Glyco_hydro/deAcase_b/a-brl"/>
</dbReference>
<evidence type="ECO:0000256" key="3">
    <source>
        <dbReference type="SAM" id="SignalP"/>
    </source>
</evidence>
<keyword evidence="1" id="KW-0479">Metal-binding</keyword>
<keyword evidence="3" id="KW-0732">Signal</keyword>
<feature type="signal peptide" evidence="3">
    <location>
        <begin position="1"/>
        <end position="30"/>
    </location>
</feature>
<dbReference type="InterPro" id="IPR050248">
    <property type="entry name" value="Polysacc_deacetylase_ArnD"/>
</dbReference>
<evidence type="ECO:0000256" key="1">
    <source>
        <dbReference type="ARBA" id="ARBA00022723"/>
    </source>
</evidence>
<reference evidence="5" key="2">
    <citation type="submission" date="2021-04" db="EMBL/GenBank/DDBJ databases">
        <authorList>
            <person name="Gilroy R."/>
        </authorList>
    </citation>
    <scope>NUCLEOTIDE SEQUENCE</scope>
    <source>
        <strain evidence="5">USAMLcec2-132</strain>
    </source>
</reference>
<organism evidence="5 6">
    <name type="scientific">Candidatus Eisenbergiella merdavium</name>
    <dbReference type="NCBI Taxonomy" id="2838551"/>
    <lineage>
        <taxon>Bacteria</taxon>
        <taxon>Bacillati</taxon>
        <taxon>Bacillota</taxon>
        <taxon>Clostridia</taxon>
        <taxon>Lachnospirales</taxon>
        <taxon>Lachnospiraceae</taxon>
        <taxon>Eisenbergiella</taxon>
    </lineage>
</organism>
<evidence type="ECO:0000313" key="5">
    <source>
        <dbReference type="EMBL" id="HJC25232.1"/>
    </source>
</evidence>
<evidence type="ECO:0000259" key="4">
    <source>
        <dbReference type="PROSITE" id="PS51677"/>
    </source>
</evidence>
<dbReference type="GO" id="GO:0016020">
    <property type="term" value="C:membrane"/>
    <property type="evidence" value="ECO:0007669"/>
    <property type="project" value="TreeGrafter"/>
</dbReference>
<dbReference type="SUPFAM" id="SSF88713">
    <property type="entry name" value="Glycoside hydrolase/deacetylase"/>
    <property type="match status" value="1"/>
</dbReference>
<protein>
    <submittedName>
        <fullName evidence="5">Polysaccharide deacetylase family protein</fullName>
    </submittedName>
</protein>
<dbReference type="Gene3D" id="3.20.20.370">
    <property type="entry name" value="Glycoside hydrolase/deacetylase"/>
    <property type="match status" value="1"/>
</dbReference>
<feature type="chain" id="PRO_5038867821" evidence="3">
    <location>
        <begin position="31"/>
        <end position="241"/>
    </location>
</feature>
<dbReference type="InterPro" id="IPR002509">
    <property type="entry name" value="NODB_dom"/>
</dbReference>
<accession>A0A9D2SS69</accession>
<evidence type="ECO:0000313" key="6">
    <source>
        <dbReference type="Proteomes" id="UP000823891"/>
    </source>
</evidence>
<sequence>MGRKTVGKRKLLLFSALTALLFLSAASHSADTVFSGSAAASAAYLPDAEEPAGNAAEQKKIAISFDDGPHPTYTEQLLDGLKKRGVKATFFVTGEHAALHPDVIRRMSGEGHLIGNHTYSHIQLNTSNREQFRNELLQTNAVITGITGEEVLYVRPPYGSWDKALEEELNMFPVLWTVDPLDWCSSNVSCIVRSVVEDVEENDIILMHDYYDTSVTAALEIVDELLAEGYTFVTVDEILFD</sequence>
<reference evidence="5" key="1">
    <citation type="journal article" date="2021" name="PeerJ">
        <title>Extensive microbial diversity within the chicken gut microbiome revealed by metagenomics and culture.</title>
        <authorList>
            <person name="Gilroy R."/>
            <person name="Ravi A."/>
            <person name="Getino M."/>
            <person name="Pursley I."/>
            <person name="Horton D.L."/>
            <person name="Alikhan N.F."/>
            <person name="Baker D."/>
            <person name="Gharbi K."/>
            <person name="Hall N."/>
            <person name="Watson M."/>
            <person name="Adriaenssens E.M."/>
            <person name="Foster-Nyarko E."/>
            <person name="Jarju S."/>
            <person name="Secka A."/>
            <person name="Antonio M."/>
            <person name="Oren A."/>
            <person name="Chaudhuri R.R."/>
            <person name="La Ragione R."/>
            <person name="Hildebrand F."/>
            <person name="Pallen M.J."/>
        </authorList>
    </citation>
    <scope>NUCLEOTIDE SEQUENCE</scope>
    <source>
        <strain evidence="5">USAMLcec2-132</strain>
    </source>
</reference>
<dbReference type="Proteomes" id="UP000823891">
    <property type="component" value="Unassembled WGS sequence"/>
</dbReference>
<dbReference type="AlphaFoldDB" id="A0A9D2SS69"/>
<evidence type="ECO:0000256" key="2">
    <source>
        <dbReference type="ARBA" id="ARBA00022801"/>
    </source>
</evidence>
<dbReference type="Pfam" id="PF01522">
    <property type="entry name" value="Polysacc_deac_1"/>
    <property type="match status" value="1"/>
</dbReference>
<dbReference type="PANTHER" id="PTHR10587">
    <property type="entry name" value="GLYCOSYL TRANSFERASE-RELATED"/>
    <property type="match status" value="1"/>
</dbReference>
<feature type="domain" description="NodB homology" evidence="4">
    <location>
        <begin position="59"/>
        <end position="233"/>
    </location>
</feature>
<proteinExistence type="predicted"/>
<dbReference type="GO" id="GO:0005975">
    <property type="term" value="P:carbohydrate metabolic process"/>
    <property type="evidence" value="ECO:0007669"/>
    <property type="project" value="InterPro"/>
</dbReference>
<dbReference type="GO" id="GO:0046872">
    <property type="term" value="F:metal ion binding"/>
    <property type="evidence" value="ECO:0007669"/>
    <property type="project" value="UniProtKB-KW"/>
</dbReference>
<name>A0A9D2SS69_9FIRM</name>
<dbReference type="EMBL" id="DWWS01000058">
    <property type="protein sequence ID" value="HJC25232.1"/>
    <property type="molecule type" value="Genomic_DNA"/>
</dbReference>
<dbReference type="PROSITE" id="PS51677">
    <property type="entry name" value="NODB"/>
    <property type="match status" value="1"/>
</dbReference>
<gene>
    <name evidence="5" type="ORF">H9761_16280</name>
</gene>
<dbReference type="PANTHER" id="PTHR10587:SF133">
    <property type="entry name" value="CHITIN DEACETYLASE 1-RELATED"/>
    <property type="match status" value="1"/>
</dbReference>
<comment type="caution">
    <text evidence="5">The sequence shown here is derived from an EMBL/GenBank/DDBJ whole genome shotgun (WGS) entry which is preliminary data.</text>
</comment>